<dbReference type="RefSeq" id="WP_026937628.1">
    <property type="nucleotide sequence ID" value="NZ_CP028426.1"/>
</dbReference>
<gene>
    <name evidence="1" type="ORF">C7K25_07820</name>
</gene>
<dbReference type="Gene3D" id="3.40.50.2000">
    <property type="entry name" value="Glycogen Phosphorylase B"/>
    <property type="match status" value="2"/>
</dbReference>
<dbReference type="Pfam" id="PF13692">
    <property type="entry name" value="Glyco_trans_1_4"/>
    <property type="match status" value="1"/>
</dbReference>
<evidence type="ECO:0000313" key="2">
    <source>
        <dbReference type="Proteomes" id="UP001170379"/>
    </source>
</evidence>
<dbReference type="Proteomes" id="UP001170379">
    <property type="component" value="Unassembled WGS sequence"/>
</dbReference>
<comment type="caution">
    <text evidence="1">The sequence shown here is derived from an EMBL/GenBank/DDBJ whole genome shotgun (WGS) entry which is preliminary data.</text>
</comment>
<protein>
    <submittedName>
        <fullName evidence="1">Glycosyl transferase family 1</fullName>
    </submittedName>
</protein>
<sequence>MSISSKITIAANNGSIGGGEVMLLNIAESLRDLDVPVSVVAPGGNGEVQELGDEAGRRGFDVVTLPAESRFEWMRQLRSWDARERRGLLWCNGLVPAVATIGHADRIVHFHQRPAGTAQNLLAKLARFRARRVLVSSKNMLEALPGATVLENWCDDVTVQPRQMSTPVIVGFLGRPSTDKGVEVLVKAMLELDVRHPGRYLLALGGTPKFVDNRAVDSVERALQKADHVVDRLGWVSRDEFFSGVDVLAVPSLAAESFGLVAAEAMAAKVPLVVSDAGALPEVVGGHGTVVPKGRPGALADAIERLAEDQPVRDSAATSLRQRWESYYSPDAGRIRVARLLEELVP</sequence>
<name>A0ABT7C7T9_9MICO</name>
<evidence type="ECO:0000313" key="1">
    <source>
        <dbReference type="EMBL" id="MDJ1371275.1"/>
    </source>
</evidence>
<accession>A0ABT7C7T9</accession>
<dbReference type="EMBL" id="PXVD01000011">
    <property type="protein sequence ID" value="MDJ1371275.1"/>
    <property type="molecule type" value="Genomic_DNA"/>
</dbReference>
<dbReference type="PANTHER" id="PTHR12526">
    <property type="entry name" value="GLYCOSYLTRANSFERASE"/>
    <property type="match status" value="1"/>
</dbReference>
<proteinExistence type="predicted"/>
<dbReference type="CDD" id="cd03801">
    <property type="entry name" value="GT4_PimA-like"/>
    <property type="match status" value="1"/>
</dbReference>
<keyword evidence="1" id="KW-0808">Transferase</keyword>
<dbReference type="SUPFAM" id="SSF53756">
    <property type="entry name" value="UDP-Glycosyltransferase/glycogen phosphorylase"/>
    <property type="match status" value="1"/>
</dbReference>
<reference evidence="1" key="2">
    <citation type="journal article" date="2022" name="Sci. Rep.">
        <title>In silico prediction of the enzymes involved in the degradation of the herbicide molinate by Gulosibacter molinativorax ON4T.</title>
        <authorList>
            <person name="Lopes A.R."/>
            <person name="Bunin E."/>
            <person name="Viana A.T."/>
            <person name="Froufe H."/>
            <person name="Munoz-Merida A."/>
            <person name="Pinho D."/>
            <person name="Figueiredo J."/>
            <person name="Barroso C."/>
            <person name="Vaz-Moreira I."/>
            <person name="Bellanger X."/>
            <person name="Egas C."/>
            <person name="Nunes O.C."/>
        </authorList>
    </citation>
    <scope>NUCLEOTIDE SEQUENCE</scope>
    <source>
        <strain evidence="1">ON4</strain>
    </source>
</reference>
<keyword evidence="2" id="KW-1185">Reference proteome</keyword>
<reference evidence="1" key="1">
    <citation type="submission" date="2018-03" db="EMBL/GenBank/DDBJ databases">
        <authorList>
            <person name="Nunes O.C."/>
            <person name="Lopes A.R."/>
            <person name="Froufe H."/>
            <person name="Munoz-Merida A."/>
            <person name="Barroso C."/>
            <person name="Egas C."/>
        </authorList>
    </citation>
    <scope>NUCLEOTIDE SEQUENCE</scope>
    <source>
        <strain evidence="1">ON4</strain>
    </source>
</reference>
<dbReference type="GO" id="GO:0016740">
    <property type="term" value="F:transferase activity"/>
    <property type="evidence" value="ECO:0007669"/>
    <property type="project" value="UniProtKB-KW"/>
</dbReference>
<organism evidence="1 2">
    <name type="scientific">Gulosibacter molinativorax</name>
    <dbReference type="NCBI Taxonomy" id="256821"/>
    <lineage>
        <taxon>Bacteria</taxon>
        <taxon>Bacillati</taxon>
        <taxon>Actinomycetota</taxon>
        <taxon>Actinomycetes</taxon>
        <taxon>Micrococcales</taxon>
        <taxon>Microbacteriaceae</taxon>
        <taxon>Gulosibacter</taxon>
    </lineage>
</organism>